<proteinExistence type="predicted"/>
<evidence type="ECO:0000259" key="2">
    <source>
        <dbReference type="Pfam" id="PF07727"/>
    </source>
</evidence>
<evidence type="ECO:0000313" key="5">
    <source>
        <dbReference type="Proteomes" id="UP001188597"/>
    </source>
</evidence>
<feature type="compositionally biased region" description="Polar residues" evidence="1">
    <location>
        <begin position="49"/>
        <end position="60"/>
    </location>
</feature>
<reference evidence="3" key="1">
    <citation type="submission" date="2022-12" db="EMBL/GenBank/DDBJ databases">
        <title>Draft genome assemblies for two species of Escallonia (Escalloniales).</title>
        <authorList>
            <person name="Chanderbali A."/>
            <person name="Dervinis C."/>
            <person name="Anghel I."/>
            <person name="Soltis D."/>
            <person name="Soltis P."/>
            <person name="Zapata F."/>
        </authorList>
    </citation>
    <scope>NUCLEOTIDE SEQUENCE</scope>
    <source>
        <strain evidence="3">UCBG64.0493</strain>
        <tissue evidence="3">Leaf</tissue>
    </source>
</reference>
<dbReference type="SUPFAM" id="SSF56672">
    <property type="entry name" value="DNA/RNA polymerases"/>
    <property type="match status" value="1"/>
</dbReference>
<dbReference type="InterPro" id="IPR013103">
    <property type="entry name" value="RVT_2"/>
</dbReference>
<comment type="caution">
    <text evidence="3">The sequence shown here is derived from an EMBL/GenBank/DDBJ whole genome shotgun (WGS) entry which is preliminary data.</text>
</comment>
<dbReference type="InterPro" id="IPR043502">
    <property type="entry name" value="DNA/RNA_pol_sf"/>
</dbReference>
<dbReference type="Pfam" id="PF07727">
    <property type="entry name" value="RVT_2"/>
    <property type="match status" value="1"/>
</dbReference>
<feature type="region of interest" description="Disordered" evidence="1">
    <location>
        <begin position="49"/>
        <end position="68"/>
    </location>
</feature>
<evidence type="ECO:0000313" key="3">
    <source>
        <dbReference type="EMBL" id="KAK2998185.1"/>
    </source>
</evidence>
<dbReference type="AlphaFoldDB" id="A0AA89ACL0"/>
<keyword evidence="5" id="KW-1185">Reference proteome</keyword>
<dbReference type="EMBL" id="JAVXUP010003776">
    <property type="protein sequence ID" value="KAK2998185.1"/>
    <property type="molecule type" value="Genomic_DNA"/>
</dbReference>
<evidence type="ECO:0000313" key="4">
    <source>
        <dbReference type="EMBL" id="KAK3008862.1"/>
    </source>
</evidence>
<feature type="domain" description="Reverse transcriptase Ty1/copia-type" evidence="2">
    <location>
        <begin position="168"/>
        <end position="237"/>
    </location>
</feature>
<evidence type="ECO:0000256" key="1">
    <source>
        <dbReference type="SAM" id="MobiDB-lite"/>
    </source>
</evidence>
<sequence length="447" mass="50042">MASSNFSDVFPFENSPTTDTTQLIDLNQITTMNSPFIHIELKTTELQPGDLTTSASQPIRHTSHECDPGLATVEPTLKAAPREHFLSTTIGLEPIRTDQSTAATPSTDGPNMIPVADNFVQAAPLTSSKRQRQVSRSLSGYDYVQPPLSLHQASYRSHPLLQPTRTLVYVDDIIITGTDSARISKLKLLDLGKLKYFLGIEVARSPVGIALSQRKYVLDILAESGLTRCKPASFPIEQQYKLSLDSGELCKDPRQCRRLIGRLLYLTITHPDICYAVHILSQFMHAPRQPHLDVAHKVLSYLKGNPGQGIMLSSDGSLSLRAHCDADWAGCSIKQIRHRLYCLSWVFSYFMALEETNGCFHSSAEAKYRAMATTTTSEIIWLLRLLWNLRVTEKFLIPLFSDNQAAIHIAANPVFHERTKHIEIDYHFNQQHILPQTLVTPPISSQN</sequence>
<name>A0AA89ACL0_9ASTE</name>
<organism evidence="3 5">
    <name type="scientific">Escallonia herrerae</name>
    <dbReference type="NCBI Taxonomy" id="1293975"/>
    <lineage>
        <taxon>Eukaryota</taxon>
        <taxon>Viridiplantae</taxon>
        <taxon>Streptophyta</taxon>
        <taxon>Embryophyta</taxon>
        <taxon>Tracheophyta</taxon>
        <taxon>Spermatophyta</taxon>
        <taxon>Magnoliopsida</taxon>
        <taxon>eudicotyledons</taxon>
        <taxon>Gunneridae</taxon>
        <taxon>Pentapetalae</taxon>
        <taxon>asterids</taxon>
        <taxon>campanulids</taxon>
        <taxon>Escalloniales</taxon>
        <taxon>Escalloniaceae</taxon>
        <taxon>Escallonia</taxon>
    </lineage>
</organism>
<dbReference type="PANTHER" id="PTHR11439:SF520">
    <property type="entry name" value="CYSTEINE-RICH RLK (RECEPTOR-LIKE PROTEIN KINASE) 8"/>
    <property type="match status" value="1"/>
</dbReference>
<dbReference type="CDD" id="cd09272">
    <property type="entry name" value="RNase_HI_RT_Ty1"/>
    <property type="match status" value="1"/>
</dbReference>
<accession>A0AA89ACL0</accession>
<dbReference type="PANTHER" id="PTHR11439">
    <property type="entry name" value="GAG-POL-RELATED RETROTRANSPOSON"/>
    <property type="match status" value="1"/>
</dbReference>
<gene>
    <name evidence="4" type="ORF">RJ639_014189</name>
    <name evidence="3" type="ORF">RJ639_023325</name>
</gene>
<protein>
    <recommendedName>
        <fullName evidence="2">Reverse transcriptase Ty1/copia-type domain-containing protein</fullName>
    </recommendedName>
</protein>
<dbReference type="Proteomes" id="UP001188597">
    <property type="component" value="Unassembled WGS sequence"/>
</dbReference>
<dbReference type="EMBL" id="JAVXUP010001710">
    <property type="protein sequence ID" value="KAK3008862.1"/>
    <property type="molecule type" value="Genomic_DNA"/>
</dbReference>